<dbReference type="EMBL" id="KB741054">
    <property type="protein sequence ID" value="ENN74459.1"/>
    <property type="molecule type" value="Genomic_DNA"/>
</dbReference>
<dbReference type="STRING" id="77166.N6T2W4"/>
<feature type="non-terminal residue" evidence="2">
    <location>
        <position position="1"/>
    </location>
</feature>
<proteinExistence type="predicted"/>
<protein>
    <recommendedName>
        <fullName evidence="1">PiggyBac transposable element-derived protein domain-containing protein</fullName>
    </recommendedName>
</protein>
<dbReference type="Pfam" id="PF13843">
    <property type="entry name" value="DDE_Tnp_1_7"/>
    <property type="match status" value="1"/>
</dbReference>
<dbReference type="InterPro" id="IPR052638">
    <property type="entry name" value="PiggyBac_TE-derived"/>
</dbReference>
<gene>
    <name evidence="3" type="ORF">D910_05403</name>
    <name evidence="2" type="ORF">YQE_08951</name>
</gene>
<dbReference type="AlphaFoldDB" id="N6T2W4"/>
<evidence type="ECO:0000313" key="4">
    <source>
        <dbReference type="Proteomes" id="UP000030742"/>
    </source>
</evidence>
<organism evidence="2">
    <name type="scientific">Dendroctonus ponderosae</name>
    <name type="common">Mountain pine beetle</name>
    <dbReference type="NCBI Taxonomy" id="77166"/>
    <lineage>
        <taxon>Eukaryota</taxon>
        <taxon>Metazoa</taxon>
        <taxon>Ecdysozoa</taxon>
        <taxon>Arthropoda</taxon>
        <taxon>Hexapoda</taxon>
        <taxon>Insecta</taxon>
        <taxon>Pterygota</taxon>
        <taxon>Neoptera</taxon>
        <taxon>Endopterygota</taxon>
        <taxon>Coleoptera</taxon>
        <taxon>Polyphaga</taxon>
        <taxon>Cucujiformia</taxon>
        <taxon>Curculionidae</taxon>
        <taxon>Scolytinae</taxon>
        <taxon>Dendroctonus</taxon>
    </lineage>
</organism>
<feature type="domain" description="PiggyBac transposable element-derived protein" evidence="1">
    <location>
        <begin position="96"/>
        <end position="362"/>
    </location>
</feature>
<dbReference type="GO" id="GO:0043565">
    <property type="term" value="F:sequence-specific DNA binding"/>
    <property type="evidence" value="ECO:0007669"/>
    <property type="project" value="TreeGrafter"/>
</dbReference>
<evidence type="ECO:0000259" key="1">
    <source>
        <dbReference type="Pfam" id="PF13843"/>
    </source>
</evidence>
<sequence length="371" mass="42616">MSDYGVPFAKGFSLNEALCMLEDDDDILEQTNDVTMFPLQGEITEEDSGDENLVGLNNLPASQLQAPAEINMKPKPYNDDDFSSEDELPLSRLIPEFFDKNVINLIVLETNRYTARKNIVQNISRTEIKAFIVDVCVPRRRIYWEREKDGHNLLVSEAFTRDKFEHILTNIHVKASETVDKTDRFSKGRPLFDYLNKKFIEACPLEEMHCVGEAMVPYFGRHGCKQFIHGKPIRYGYKLWVGATRLSFVSWFEPYQGASTNISKIYSDYGVGPAVVLECADVLLKKWPDKKHHLYFDNFFTTIALIEKVSEMGLYATGTLRENRISNNPLVHSKTLKKQNRGSSDYAKIIDQDIIIVKWNDNLNWLQIPLG</sequence>
<accession>N6T2W4</accession>
<dbReference type="PANTHER" id="PTHR47055">
    <property type="entry name" value="DDE_TNP_1_7 DOMAIN-CONTAINING PROTEIN"/>
    <property type="match status" value="1"/>
</dbReference>
<evidence type="ECO:0000313" key="3">
    <source>
        <dbReference type="EMBL" id="ERL88014.1"/>
    </source>
</evidence>
<dbReference type="OrthoDB" id="10057274at2759"/>
<reference evidence="2 4" key="1">
    <citation type="journal article" date="2013" name="Genome Biol.">
        <title>Draft genome of the mountain pine beetle, Dendroctonus ponderosae Hopkins, a major forest pest.</title>
        <authorList>
            <person name="Keeling C.I."/>
            <person name="Yuen M.M."/>
            <person name="Liao N.Y."/>
            <person name="Docking T.R."/>
            <person name="Chan S.K."/>
            <person name="Taylor G.A."/>
            <person name="Palmquist D.L."/>
            <person name="Jackman S.D."/>
            <person name="Nguyen A."/>
            <person name="Li M."/>
            <person name="Henderson H."/>
            <person name="Janes J.K."/>
            <person name="Zhao Y."/>
            <person name="Pandoh P."/>
            <person name="Moore R."/>
            <person name="Sperling F.A."/>
            <person name="Huber D.P."/>
            <person name="Birol I."/>
            <person name="Jones S.J."/>
            <person name="Bohlmann J."/>
        </authorList>
    </citation>
    <scope>NUCLEOTIDE SEQUENCE</scope>
</reference>
<dbReference type="PANTHER" id="PTHR47055:SF3">
    <property type="entry name" value="PHORBOL-ESTER_DAG-TYPE DOMAIN-CONTAINING PROTEIN"/>
    <property type="match status" value="1"/>
</dbReference>
<dbReference type="OMA" id="RITICKW"/>
<name>N6T2W4_DENPD</name>
<evidence type="ECO:0000313" key="2">
    <source>
        <dbReference type="EMBL" id="ENN74459.1"/>
    </source>
</evidence>
<dbReference type="EMBL" id="KB632013">
    <property type="protein sequence ID" value="ERL88014.1"/>
    <property type="molecule type" value="Genomic_DNA"/>
</dbReference>
<dbReference type="InterPro" id="IPR029526">
    <property type="entry name" value="PGBD"/>
</dbReference>
<dbReference type="Proteomes" id="UP000030742">
    <property type="component" value="Unassembled WGS sequence"/>
</dbReference>
<dbReference type="HOGENOM" id="CLU_013052_2_2_1"/>